<sequence>MLCHEPHPPHRRKRHQSRDGSDQAQSWLPEDFGKMLDLVVQAKSVAALASTLFPTNKQKVAFPLWVADPAVGWYNELDEITAADGDTDEVEVTPSKTAGLTLVSNELADDSDPAVANQIASALANQIAHAIDAAYFANTTAKGPNGLLSLASTAVDPGTSVANLDAFVSARYAAEAHGAKLTHWLLSPAVAETLSKLKIQSGSNQSLIQFVEDGITVAGLPVITSTHVDADTVAWGVDKTQQRYVLRSGTTVERFDSVTNDGLYIRAISRIGVGFLNPAGVVRLYHAS</sequence>
<dbReference type="NCBIfam" id="TIGR01554">
    <property type="entry name" value="major_cap_HK97"/>
    <property type="match status" value="1"/>
</dbReference>
<dbReference type="AlphaFoldDB" id="A0A3B6XG05"/>
<dbReference type="Proteomes" id="UP000259236">
    <property type="component" value="Chromosome"/>
</dbReference>
<evidence type="ECO:0000313" key="4">
    <source>
        <dbReference type="EMBL" id="AXO25699.1"/>
    </source>
</evidence>
<dbReference type="RefSeq" id="WP_116671168.1">
    <property type="nucleotide sequence ID" value="NZ_CP029332.1"/>
</dbReference>
<proteinExistence type="predicted"/>
<reference evidence="4 5" key="1">
    <citation type="submission" date="2018-05" db="EMBL/GenBank/DDBJ databases">
        <title>Sequencing and annotation of Mycobacterium avium strain 109 (MAC109).</title>
        <authorList>
            <person name="Matern W.M."/>
            <person name="Bader J.S."/>
            <person name="Karakousis P.C."/>
        </authorList>
    </citation>
    <scope>NUCLEOTIDE SEQUENCE [LARGE SCALE GENOMIC DNA]</scope>
    <source>
        <strain evidence="4 5">MAC109</strain>
    </source>
</reference>
<dbReference type="Gene3D" id="3.30.2320.10">
    <property type="entry name" value="hypothetical protein PF0899 domain"/>
    <property type="match status" value="1"/>
</dbReference>
<gene>
    <name evidence="4" type="ORF">DFS55_17140</name>
</gene>
<protein>
    <submittedName>
        <fullName evidence="4">Phage major capsid protein</fullName>
    </submittedName>
</protein>
<name>A0A3B6XG05_MYCAV</name>
<comment type="subcellular location">
    <subcellularLocation>
        <location evidence="1">Virion</location>
    </subcellularLocation>
</comment>
<feature type="region of interest" description="Disordered" evidence="2">
    <location>
        <begin position="1"/>
        <end position="26"/>
    </location>
</feature>
<dbReference type="InterPro" id="IPR054612">
    <property type="entry name" value="Phage_capsid-like_C"/>
</dbReference>
<dbReference type="InterPro" id="IPR024455">
    <property type="entry name" value="Phage_capsid"/>
</dbReference>
<feature type="domain" description="Phage capsid-like C-terminal" evidence="3">
    <location>
        <begin position="39"/>
        <end position="283"/>
    </location>
</feature>
<evidence type="ECO:0000256" key="2">
    <source>
        <dbReference type="SAM" id="MobiDB-lite"/>
    </source>
</evidence>
<dbReference type="SUPFAM" id="SSF56563">
    <property type="entry name" value="Major capsid protein gp5"/>
    <property type="match status" value="1"/>
</dbReference>
<organism evidence="4 5">
    <name type="scientific">Mycobacterium avium subsp. hominissuis</name>
    <dbReference type="NCBI Taxonomy" id="439334"/>
    <lineage>
        <taxon>Bacteria</taxon>
        <taxon>Bacillati</taxon>
        <taxon>Actinomycetota</taxon>
        <taxon>Actinomycetes</taxon>
        <taxon>Mycobacteriales</taxon>
        <taxon>Mycobacteriaceae</taxon>
        <taxon>Mycobacterium</taxon>
        <taxon>Mycobacterium avium complex (MAC)</taxon>
    </lineage>
</organism>
<dbReference type="EMBL" id="CP029332">
    <property type="protein sequence ID" value="AXO25699.1"/>
    <property type="molecule type" value="Genomic_DNA"/>
</dbReference>
<accession>A0A3B6XG05</accession>
<evidence type="ECO:0000256" key="1">
    <source>
        <dbReference type="ARBA" id="ARBA00004328"/>
    </source>
</evidence>
<evidence type="ECO:0000313" key="5">
    <source>
        <dbReference type="Proteomes" id="UP000259236"/>
    </source>
</evidence>
<dbReference type="Pfam" id="PF05065">
    <property type="entry name" value="Phage_capsid"/>
    <property type="match status" value="1"/>
</dbReference>
<dbReference type="Gene3D" id="3.30.2400.10">
    <property type="entry name" value="Major capsid protein gp5"/>
    <property type="match status" value="1"/>
</dbReference>
<evidence type="ECO:0000259" key="3">
    <source>
        <dbReference type="Pfam" id="PF05065"/>
    </source>
</evidence>